<dbReference type="OrthoDB" id="9809197at2"/>
<keyword evidence="2" id="KW-1185">Reference proteome</keyword>
<accession>A0A421B0W4</accession>
<dbReference type="RefSeq" id="WP_121392479.1">
    <property type="nucleotide sequence ID" value="NZ_RCDD01000003.1"/>
</dbReference>
<evidence type="ECO:0000313" key="2">
    <source>
        <dbReference type="Proteomes" id="UP000282454"/>
    </source>
</evidence>
<proteinExistence type="predicted"/>
<dbReference type="EMBL" id="RCDD01000003">
    <property type="protein sequence ID" value="RLK57992.1"/>
    <property type="molecule type" value="Genomic_DNA"/>
</dbReference>
<comment type="caution">
    <text evidence="1">The sequence shown here is derived from an EMBL/GenBank/DDBJ whole genome shotgun (WGS) entry which is preliminary data.</text>
</comment>
<dbReference type="AlphaFoldDB" id="A0A421B0W4"/>
<dbReference type="Proteomes" id="UP000282454">
    <property type="component" value="Unassembled WGS sequence"/>
</dbReference>
<sequence length="109" mass="11465">MSTVDHRTLTDLLTRLAAVHPEPVSSVPQVDDKEVSDWFDTSTDPAIARASVAVARKVPGAQPAVAIGVETSGTGRVVTAGFAFPVGLLTEPFAAIARRCDPTVEREVP</sequence>
<evidence type="ECO:0000313" key="1">
    <source>
        <dbReference type="EMBL" id="RLK57992.1"/>
    </source>
</evidence>
<reference evidence="1 2" key="1">
    <citation type="submission" date="2018-10" db="EMBL/GenBank/DDBJ databases">
        <title>Genomic Encyclopedia of Archaeal and Bacterial Type Strains, Phase II (KMG-II): from individual species to whole genera.</title>
        <authorList>
            <person name="Goeker M."/>
        </authorList>
    </citation>
    <scope>NUCLEOTIDE SEQUENCE [LARGE SCALE GENOMIC DNA]</scope>
    <source>
        <strain evidence="1 2">DSM 45657</strain>
    </source>
</reference>
<protein>
    <submittedName>
        <fullName evidence="1">Uncharacterized protein</fullName>
    </submittedName>
</protein>
<organism evidence="1 2">
    <name type="scientific">Actinokineospora cianjurensis</name>
    <dbReference type="NCBI Taxonomy" id="585224"/>
    <lineage>
        <taxon>Bacteria</taxon>
        <taxon>Bacillati</taxon>
        <taxon>Actinomycetota</taxon>
        <taxon>Actinomycetes</taxon>
        <taxon>Pseudonocardiales</taxon>
        <taxon>Pseudonocardiaceae</taxon>
        <taxon>Actinokineospora</taxon>
    </lineage>
</organism>
<name>A0A421B0W4_9PSEU</name>
<gene>
    <name evidence="1" type="ORF">CLV68_4083</name>
</gene>